<dbReference type="GO" id="GO:0035299">
    <property type="term" value="F:inositol-1,3,4,5,6-pentakisphosphate 2-kinase activity"/>
    <property type="evidence" value="ECO:0007669"/>
    <property type="project" value="UniProtKB-EC"/>
</dbReference>
<evidence type="ECO:0000313" key="12">
    <source>
        <dbReference type="Proteomes" id="UP000094389"/>
    </source>
</evidence>
<evidence type="ECO:0000256" key="2">
    <source>
        <dbReference type="ARBA" id="ARBA00003979"/>
    </source>
</evidence>
<dbReference type="Gene3D" id="3.30.200.110">
    <property type="entry name" value="Inositol-pentakisphosphate 2-kinase, N-lobe"/>
    <property type="match status" value="1"/>
</dbReference>
<evidence type="ECO:0000256" key="7">
    <source>
        <dbReference type="ARBA" id="ARBA00022741"/>
    </source>
</evidence>
<dbReference type="GO" id="GO:0032958">
    <property type="term" value="P:inositol phosphate biosynthetic process"/>
    <property type="evidence" value="ECO:0007669"/>
    <property type="project" value="TreeGrafter"/>
</dbReference>
<dbReference type="PANTHER" id="PTHR14456:SF2">
    <property type="entry name" value="INOSITOL-PENTAKISPHOSPHATE 2-KINASE"/>
    <property type="match status" value="1"/>
</dbReference>
<evidence type="ECO:0000256" key="5">
    <source>
        <dbReference type="ARBA" id="ARBA00014846"/>
    </source>
</evidence>
<name>A0A1E4SAJ3_CYBJN</name>
<dbReference type="EMBL" id="KV453925">
    <property type="protein sequence ID" value="ODV76547.1"/>
    <property type="molecule type" value="Genomic_DNA"/>
</dbReference>
<comment type="catalytic activity">
    <reaction evidence="1 10">
        <text>1D-myo-inositol 1,3,4,5,6-pentakisphosphate + ATP = 1D-myo-inositol hexakisphosphate + ADP + H(+)</text>
        <dbReference type="Rhea" id="RHEA:20313"/>
        <dbReference type="ChEBI" id="CHEBI:15378"/>
        <dbReference type="ChEBI" id="CHEBI:30616"/>
        <dbReference type="ChEBI" id="CHEBI:57733"/>
        <dbReference type="ChEBI" id="CHEBI:58130"/>
        <dbReference type="ChEBI" id="CHEBI:456216"/>
        <dbReference type="EC" id="2.7.1.158"/>
    </reaction>
</comment>
<dbReference type="Pfam" id="PF06090">
    <property type="entry name" value="Ins_P5_2-kin"/>
    <property type="match status" value="2"/>
</dbReference>
<dbReference type="STRING" id="983966.A0A1E4SAJ3"/>
<dbReference type="RefSeq" id="XP_020073586.1">
    <property type="nucleotide sequence ID" value="XM_020216971.1"/>
</dbReference>
<proteinExistence type="inferred from homology"/>
<dbReference type="OMA" id="FIELRCK"/>
<sequence length="266" mass="30919">MKILKHSEDWILLAKGNANYVYQYNGSDSSLSDKVLRLRMKNQTITTEQVYKFMTETMCHMLPEVVSVELVQVEFMKEGALNEGFGLLMPNILKNMENVKKGNYFAAYSTELDDMSVLEIKPKWLIETSYGCRNCIHHRHKHGVEPLFCSRDLTDRRKIHDVSLKLAHHSTNVQIALEEYLLSENNVFHRIMKLQDPEFTMNGIYSLRDVTEDHCLQMTLRDVTVFLRFDGSSFIEAVVTDVDPKSPLKWDKWVKTEHQLTKQSLG</sequence>
<evidence type="ECO:0000313" key="11">
    <source>
        <dbReference type="EMBL" id="ODV76547.1"/>
    </source>
</evidence>
<dbReference type="Proteomes" id="UP000094389">
    <property type="component" value="Unassembled WGS sequence"/>
</dbReference>
<keyword evidence="9 10" id="KW-0067">ATP-binding</keyword>
<gene>
    <name evidence="11" type="ORF">CYBJADRAFT_179347</name>
</gene>
<accession>A0A1E4SAJ3</accession>
<keyword evidence="6 10" id="KW-0808">Transferase</keyword>
<evidence type="ECO:0000256" key="9">
    <source>
        <dbReference type="ARBA" id="ARBA00022840"/>
    </source>
</evidence>
<evidence type="ECO:0000256" key="6">
    <source>
        <dbReference type="ARBA" id="ARBA00022679"/>
    </source>
</evidence>
<dbReference type="GO" id="GO:0005634">
    <property type="term" value="C:nucleus"/>
    <property type="evidence" value="ECO:0007669"/>
    <property type="project" value="TreeGrafter"/>
</dbReference>
<dbReference type="GeneID" id="30991367"/>
<dbReference type="EC" id="2.7.1.158" evidence="4 10"/>
<evidence type="ECO:0000256" key="4">
    <source>
        <dbReference type="ARBA" id="ARBA00012023"/>
    </source>
</evidence>
<comment type="function">
    <text evidence="2">Has kinase activity and phosphorylates inositol-1,3,4,5,6-pentakisphosphate (Ins(1,3,4,5,6)P5) to produce 1,2,3,4,5,6-hexakisphosphate (InsP6), also known as phytate.</text>
</comment>
<keyword evidence="8 10" id="KW-0418">Kinase</keyword>
<dbReference type="GO" id="GO:0005524">
    <property type="term" value="F:ATP binding"/>
    <property type="evidence" value="ECO:0007669"/>
    <property type="project" value="UniProtKB-KW"/>
</dbReference>
<organism evidence="11 12">
    <name type="scientific">Cyberlindnera jadinii (strain ATCC 18201 / CBS 1600 / BCRC 20928 / JCM 3617 / NBRC 0987 / NRRL Y-1542)</name>
    <name type="common">Torula yeast</name>
    <name type="synonym">Candida utilis</name>
    <dbReference type="NCBI Taxonomy" id="983966"/>
    <lineage>
        <taxon>Eukaryota</taxon>
        <taxon>Fungi</taxon>
        <taxon>Dikarya</taxon>
        <taxon>Ascomycota</taxon>
        <taxon>Saccharomycotina</taxon>
        <taxon>Saccharomycetes</taxon>
        <taxon>Phaffomycetales</taxon>
        <taxon>Phaffomycetaceae</taxon>
        <taxon>Cyberlindnera</taxon>
    </lineage>
</organism>
<evidence type="ECO:0000256" key="1">
    <source>
        <dbReference type="ARBA" id="ARBA00001774"/>
    </source>
</evidence>
<dbReference type="InterPro" id="IPR009286">
    <property type="entry name" value="Ins_P5_2-kin"/>
</dbReference>
<comment type="similarity">
    <text evidence="3">Belongs to the IPK1 type 1 family.</text>
</comment>
<keyword evidence="7 10" id="KW-0547">Nucleotide-binding</keyword>
<evidence type="ECO:0000256" key="3">
    <source>
        <dbReference type="ARBA" id="ARBA00008305"/>
    </source>
</evidence>
<dbReference type="OrthoDB" id="272370at2759"/>
<comment type="function">
    <text evidence="10">Phosphorylates Ins(1,3,4,5,6)P5 at position 2 to form Ins(1,2,3,4,5,6)P6 (InsP6 or phytate).</text>
</comment>
<dbReference type="InterPro" id="IPR043001">
    <property type="entry name" value="IP5_2-K_N_lobe"/>
</dbReference>
<protein>
    <recommendedName>
        <fullName evidence="5 10">Inositol-pentakisphosphate 2-kinase</fullName>
        <ecNumber evidence="4 10">2.7.1.158</ecNumber>
    </recommendedName>
</protein>
<keyword evidence="12" id="KW-1185">Reference proteome</keyword>
<evidence type="ECO:0000256" key="8">
    <source>
        <dbReference type="ARBA" id="ARBA00022777"/>
    </source>
</evidence>
<reference evidence="11 12" key="1">
    <citation type="journal article" date="2016" name="Proc. Natl. Acad. Sci. U.S.A.">
        <title>Comparative genomics of biotechnologically important yeasts.</title>
        <authorList>
            <person name="Riley R."/>
            <person name="Haridas S."/>
            <person name="Wolfe K.H."/>
            <person name="Lopes M.R."/>
            <person name="Hittinger C.T."/>
            <person name="Goeker M."/>
            <person name="Salamov A.A."/>
            <person name="Wisecaver J.H."/>
            <person name="Long T.M."/>
            <person name="Calvey C.H."/>
            <person name="Aerts A.L."/>
            <person name="Barry K.W."/>
            <person name="Choi C."/>
            <person name="Clum A."/>
            <person name="Coughlan A.Y."/>
            <person name="Deshpande S."/>
            <person name="Douglass A.P."/>
            <person name="Hanson S.J."/>
            <person name="Klenk H.-P."/>
            <person name="LaButti K.M."/>
            <person name="Lapidus A."/>
            <person name="Lindquist E.A."/>
            <person name="Lipzen A.M."/>
            <person name="Meier-Kolthoff J.P."/>
            <person name="Ohm R.A."/>
            <person name="Otillar R.P."/>
            <person name="Pangilinan J.L."/>
            <person name="Peng Y."/>
            <person name="Rokas A."/>
            <person name="Rosa C.A."/>
            <person name="Scheuner C."/>
            <person name="Sibirny A.A."/>
            <person name="Slot J.C."/>
            <person name="Stielow J.B."/>
            <person name="Sun H."/>
            <person name="Kurtzman C.P."/>
            <person name="Blackwell M."/>
            <person name="Grigoriev I.V."/>
            <person name="Jeffries T.W."/>
        </authorList>
    </citation>
    <scope>NUCLEOTIDE SEQUENCE [LARGE SCALE GENOMIC DNA]</scope>
    <source>
        <strain evidence="12">ATCC 18201 / CBS 1600 / BCRC 20928 / JCM 3617 / NBRC 0987 / NRRL Y-1542</strain>
    </source>
</reference>
<evidence type="ECO:0000256" key="10">
    <source>
        <dbReference type="RuleBase" id="RU364126"/>
    </source>
</evidence>
<comment type="domain">
    <text evidence="10">The EXKPK motif is conserved in inositol-pentakisphosphate 2-kinases of both family 1 and 2.</text>
</comment>
<dbReference type="PANTHER" id="PTHR14456">
    <property type="entry name" value="INOSITOL POLYPHOSPHATE KINASE 1"/>
    <property type="match status" value="1"/>
</dbReference>
<dbReference type="AlphaFoldDB" id="A0A1E4SAJ3"/>